<comment type="cofactor">
    <cofactor evidence="6">
        <name>Mg(2+)</name>
        <dbReference type="ChEBI" id="CHEBI:18420"/>
    </cofactor>
    <text evidence="6">Binds 1 Mg(2+) ion per monomer.</text>
</comment>
<evidence type="ECO:0000256" key="4">
    <source>
        <dbReference type="ARBA" id="ARBA00017099"/>
    </source>
</evidence>
<dbReference type="SUPFAM" id="SSF51735">
    <property type="entry name" value="NAD(P)-binding Rossmann-fold domains"/>
    <property type="match status" value="1"/>
</dbReference>
<keyword evidence="6 8" id="KW-0560">Oxidoreductase</keyword>
<evidence type="ECO:0000313" key="9">
    <source>
        <dbReference type="Proteomes" id="UP001589814"/>
    </source>
</evidence>
<evidence type="ECO:0000256" key="3">
    <source>
        <dbReference type="ARBA" id="ARBA00012929"/>
    </source>
</evidence>
<evidence type="ECO:0000256" key="2">
    <source>
        <dbReference type="ARBA" id="ARBA00010944"/>
    </source>
</evidence>
<evidence type="ECO:0000256" key="5">
    <source>
        <dbReference type="ARBA" id="ARBA00048200"/>
    </source>
</evidence>
<dbReference type="Pfam" id="PF04321">
    <property type="entry name" value="RmlD_sub_bind"/>
    <property type="match status" value="1"/>
</dbReference>
<dbReference type="EMBL" id="JBHLVX010000076">
    <property type="protein sequence ID" value="MFC0269838.1"/>
    <property type="molecule type" value="Genomic_DNA"/>
</dbReference>
<dbReference type="InterPro" id="IPR029903">
    <property type="entry name" value="RmlD-like-bd"/>
</dbReference>
<protein>
    <recommendedName>
        <fullName evidence="4 6">dTDP-4-dehydrorhamnose reductase</fullName>
        <ecNumber evidence="3 6">1.1.1.133</ecNumber>
    </recommendedName>
</protein>
<reference evidence="8 9" key="1">
    <citation type="submission" date="2024-09" db="EMBL/GenBank/DDBJ databases">
        <authorList>
            <person name="Sun Q."/>
            <person name="Mori K."/>
        </authorList>
    </citation>
    <scope>NUCLEOTIDE SEQUENCE [LARGE SCALE GENOMIC DNA]</scope>
    <source>
        <strain evidence="8 9">CCM 7415</strain>
    </source>
</reference>
<organism evidence="8 9">
    <name type="scientific">Kushneria aurantia</name>
    <dbReference type="NCBI Taxonomy" id="504092"/>
    <lineage>
        <taxon>Bacteria</taxon>
        <taxon>Pseudomonadati</taxon>
        <taxon>Pseudomonadota</taxon>
        <taxon>Gammaproteobacteria</taxon>
        <taxon>Oceanospirillales</taxon>
        <taxon>Halomonadaceae</taxon>
        <taxon>Kushneria</taxon>
    </lineage>
</organism>
<dbReference type="Gene3D" id="3.90.25.10">
    <property type="entry name" value="UDP-galactose 4-epimerase, domain 1"/>
    <property type="match status" value="1"/>
</dbReference>
<dbReference type="NCBIfam" id="TIGR01214">
    <property type="entry name" value="rmlD"/>
    <property type="match status" value="1"/>
</dbReference>
<evidence type="ECO:0000259" key="7">
    <source>
        <dbReference type="Pfam" id="PF04321"/>
    </source>
</evidence>
<dbReference type="InterPro" id="IPR005913">
    <property type="entry name" value="dTDP_dehydrorham_reduct"/>
</dbReference>
<keyword evidence="9" id="KW-1185">Reference proteome</keyword>
<comment type="caution">
    <text evidence="8">The sequence shown here is derived from an EMBL/GenBank/DDBJ whole genome shotgun (WGS) entry which is preliminary data.</text>
</comment>
<keyword evidence="6" id="KW-0521">NADP</keyword>
<comment type="similarity">
    <text evidence="2 6">Belongs to the dTDP-4-dehydrorhamnose reductase family.</text>
</comment>
<evidence type="ECO:0000256" key="1">
    <source>
        <dbReference type="ARBA" id="ARBA00004781"/>
    </source>
</evidence>
<dbReference type="RefSeq" id="WP_380059755.1">
    <property type="nucleotide sequence ID" value="NZ_JBHLVX010000076.1"/>
</dbReference>
<feature type="non-terminal residue" evidence="8">
    <location>
        <position position="236"/>
    </location>
</feature>
<comment type="function">
    <text evidence="6">Catalyzes the reduction of dTDP-6-deoxy-L-lyxo-4-hexulose to yield dTDP-L-rhamnose.</text>
</comment>
<dbReference type="GO" id="GO:0008831">
    <property type="term" value="F:dTDP-4-dehydrorhamnose reductase activity"/>
    <property type="evidence" value="ECO:0007669"/>
    <property type="project" value="UniProtKB-EC"/>
</dbReference>
<dbReference type="Proteomes" id="UP001589814">
    <property type="component" value="Unassembled WGS sequence"/>
</dbReference>
<gene>
    <name evidence="8" type="primary">rfbD</name>
    <name evidence="8" type="ORF">ACFFHW_17905</name>
</gene>
<proteinExistence type="inferred from homology"/>
<dbReference type="Gene3D" id="3.40.50.720">
    <property type="entry name" value="NAD(P)-binding Rossmann-like Domain"/>
    <property type="match status" value="1"/>
</dbReference>
<evidence type="ECO:0000256" key="6">
    <source>
        <dbReference type="RuleBase" id="RU364082"/>
    </source>
</evidence>
<comment type="pathway">
    <text evidence="1 6">Carbohydrate biosynthesis; dTDP-L-rhamnose biosynthesis.</text>
</comment>
<dbReference type="EC" id="1.1.1.133" evidence="3 6"/>
<dbReference type="PANTHER" id="PTHR10491">
    <property type="entry name" value="DTDP-4-DEHYDRORHAMNOSE REDUCTASE"/>
    <property type="match status" value="1"/>
</dbReference>
<feature type="domain" description="RmlD-like substrate binding" evidence="7">
    <location>
        <begin position="10"/>
        <end position="236"/>
    </location>
</feature>
<dbReference type="CDD" id="cd05254">
    <property type="entry name" value="dTDP_HR_like_SDR_e"/>
    <property type="match status" value="1"/>
</dbReference>
<dbReference type="InterPro" id="IPR036291">
    <property type="entry name" value="NAD(P)-bd_dom_sf"/>
</dbReference>
<dbReference type="PANTHER" id="PTHR10491:SF4">
    <property type="entry name" value="METHIONINE ADENOSYLTRANSFERASE 2 SUBUNIT BETA"/>
    <property type="match status" value="1"/>
</dbReference>
<sequence length="236" mass="25201">METGEPLDYLILGANGQVGRELSRALQPFGHGRALGRAECDLAHPGAVAETVHRLKPKVVVNAAAWTAVDRAEEEPDRAHRLNAGAVAELAGACAESGAALVHYSTDYVFEGSGETPHGIDAPLAPRSVYGRTKLEGERAIAAAAAKAMVLRTSWVYAAHGHNFVRTMLRVGRERDQLKVIDDQIGAPTWAATIADTTALALHDWRRSGWADDRAGSWHLTAAGAVSWHGFAVAIF</sequence>
<evidence type="ECO:0000313" key="8">
    <source>
        <dbReference type="EMBL" id="MFC0269838.1"/>
    </source>
</evidence>
<accession>A0ABV6G855</accession>
<comment type="catalytic activity">
    <reaction evidence="5 6">
        <text>dTDP-beta-L-rhamnose + NADP(+) = dTDP-4-dehydro-beta-L-rhamnose + NADPH + H(+)</text>
        <dbReference type="Rhea" id="RHEA:21796"/>
        <dbReference type="ChEBI" id="CHEBI:15378"/>
        <dbReference type="ChEBI" id="CHEBI:57510"/>
        <dbReference type="ChEBI" id="CHEBI:57783"/>
        <dbReference type="ChEBI" id="CHEBI:58349"/>
        <dbReference type="ChEBI" id="CHEBI:62830"/>
        <dbReference type="EC" id="1.1.1.133"/>
    </reaction>
</comment>
<name>A0ABV6G855_9GAMM</name>